<sequence length="225" mass="24944">MVTEFPGVTAGVRAGLQKTGKWGNMTGVATPQDRHVLYGVRVIVEKQPLDNIWQPFRWVISDLLPLRPQAGGGAPPINNTRLERLRAPGGVATGDDLFFADAWLDLHHAEAEAYAENLASSDPAIYLVLRNGEEEDEDELAEVDEDDAPDMHVAELSLSPYNIQDYEDCGEDQIEKLPLAGPIKDFVSAFVDAHYHPEPFKKRVRDKANLDAHAGGRADPRLRRQ</sequence>
<name>Q4PJF9_9BACT</name>
<dbReference type="InterPro" id="IPR021736">
    <property type="entry name" value="DUF3305"/>
</dbReference>
<evidence type="ECO:0008006" key="3">
    <source>
        <dbReference type="Google" id="ProtNLM"/>
    </source>
</evidence>
<evidence type="ECO:0000313" key="2">
    <source>
        <dbReference type="EMBL" id="AAY82818.1"/>
    </source>
</evidence>
<dbReference type="AlphaFoldDB" id="Q4PJF9"/>
<dbReference type="EMBL" id="DQ088847">
    <property type="protein sequence ID" value="AAY82818.1"/>
    <property type="molecule type" value="Genomic_DNA"/>
</dbReference>
<organism evidence="2">
    <name type="scientific">uncultured bacterium MedeBAC46A06</name>
    <dbReference type="NCBI Taxonomy" id="332275"/>
    <lineage>
        <taxon>Bacteria</taxon>
        <taxon>environmental samples</taxon>
    </lineage>
</organism>
<dbReference type="Pfam" id="PF11749">
    <property type="entry name" value="DUF3305"/>
    <property type="match status" value="1"/>
</dbReference>
<feature type="region of interest" description="Disordered" evidence="1">
    <location>
        <begin position="202"/>
        <end position="225"/>
    </location>
</feature>
<protein>
    <recommendedName>
        <fullName evidence="3">DUF3305 domain-containing protein</fullName>
    </recommendedName>
</protein>
<proteinExistence type="predicted"/>
<reference evidence="2" key="1">
    <citation type="journal article" date="2005" name="PLoS Biol.">
        <title>New insights into metabolic properties of marine bacteria encoding proteorhodopsins.</title>
        <authorList>
            <person name="Sabehi G."/>
            <person name="Loy A."/>
            <person name="Jung K.H."/>
            <person name="Partha R."/>
            <person name="Spudich J.L."/>
            <person name="Isaacson T."/>
            <person name="Hirschberg J."/>
            <person name="Wagner M."/>
            <person name="Beja O."/>
        </authorList>
    </citation>
    <scope>NUCLEOTIDE SEQUENCE</scope>
</reference>
<accession>Q4PJF9</accession>
<evidence type="ECO:0000256" key="1">
    <source>
        <dbReference type="SAM" id="MobiDB-lite"/>
    </source>
</evidence>